<keyword evidence="2" id="KW-1185">Reference proteome</keyword>
<sequence>MEEISVCRLAYVGQKTAEDIFSPYPEITNILGTTRMLNCPNSDTFHQELLPFVTGGQLGKGFASKEVSSGPCTSDANSARNSITEKYIEKSEVVKFLLLSHERMTTRLQETSSVRNSRPK</sequence>
<reference evidence="1" key="1">
    <citation type="journal article" date="2019" name="Environ. Microbiol.">
        <title>Fungal ecological strategies reflected in gene transcription - a case study of two litter decomposers.</title>
        <authorList>
            <person name="Barbi F."/>
            <person name="Kohler A."/>
            <person name="Barry K."/>
            <person name="Baskaran P."/>
            <person name="Daum C."/>
            <person name="Fauchery L."/>
            <person name="Ihrmark K."/>
            <person name="Kuo A."/>
            <person name="LaButti K."/>
            <person name="Lipzen A."/>
            <person name="Morin E."/>
            <person name="Grigoriev I.V."/>
            <person name="Henrissat B."/>
            <person name="Lindahl B."/>
            <person name="Martin F."/>
        </authorList>
    </citation>
    <scope>NUCLEOTIDE SEQUENCE</scope>
    <source>
        <strain evidence="1">JB14</strain>
    </source>
</reference>
<organism evidence="1 2">
    <name type="scientific">Gymnopus androsaceus JB14</name>
    <dbReference type="NCBI Taxonomy" id="1447944"/>
    <lineage>
        <taxon>Eukaryota</taxon>
        <taxon>Fungi</taxon>
        <taxon>Dikarya</taxon>
        <taxon>Basidiomycota</taxon>
        <taxon>Agaricomycotina</taxon>
        <taxon>Agaricomycetes</taxon>
        <taxon>Agaricomycetidae</taxon>
        <taxon>Agaricales</taxon>
        <taxon>Marasmiineae</taxon>
        <taxon>Omphalotaceae</taxon>
        <taxon>Gymnopus</taxon>
    </lineage>
</organism>
<protein>
    <submittedName>
        <fullName evidence="1">Uncharacterized protein</fullName>
    </submittedName>
</protein>
<dbReference type="AlphaFoldDB" id="A0A6A4I696"/>
<evidence type="ECO:0000313" key="2">
    <source>
        <dbReference type="Proteomes" id="UP000799118"/>
    </source>
</evidence>
<dbReference type="Proteomes" id="UP000799118">
    <property type="component" value="Unassembled WGS sequence"/>
</dbReference>
<accession>A0A6A4I696</accession>
<proteinExistence type="predicted"/>
<evidence type="ECO:0000313" key="1">
    <source>
        <dbReference type="EMBL" id="KAE9406071.1"/>
    </source>
</evidence>
<dbReference type="EMBL" id="ML769404">
    <property type="protein sequence ID" value="KAE9406071.1"/>
    <property type="molecule type" value="Genomic_DNA"/>
</dbReference>
<name>A0A6A4I696_9AGAR</name>
<gene>
    <name evidence="1" type="ORF">BT96DRAFT_279918</name>
</gene>
<dbReference type="OrthoDB" id="3598281at2759"/>